<reference evidence="1" key="1">
    <citation type="submission" date="2020-10" db="EMBL/GenBank/DDBJ databases">
        <authorList>
            <person name="Gilroy R."/>
        </authorList>
    </citation>
    <scope>NUCLEOTIDE SEQUENCE</scope>
    <source>
        <strain evidence="1">ChiSjej4B22-8349</strain>
    </source>
</reference>
<evidence type="ECO:0000313" key="2">
    <source>
        <dbReference type="Proteomes" id="UP000824130"/>
    </source>
</evidence>
<evidence type="ECO:0000313" key="1">
    <source>
        <dbReference type="EMBL" id="HIU95939.1"/>
    </source>
</evidence>
<reference evidence="1" key="2">
    <citation type="journal article" date="2021" name="PeerJ">
        <title>Extensive microbial diversity within the chicken gut microbiome revealed by metagenomics and culture.</title>
        <authorList>
            <person name="Gilroy R."/>
            <person name="Ravi A."/>
            <person name="Getino M."/>
            <person name="Pursley I."/>
            <person name="Horton D.L."/>
            <person name="Alikhan N.F."/>
            <person name="Baker D."/>
            <person name="Gharbi K."/>
            <person name="Hall N."/>
            <person name="Watson M."/>
            <person name="Adriaenssens E.M."/>
            <person name="Foster-Nyarko E."/>
            <person name="Jarju S."/>
            <person name="Secka A."/>
            <person name="Antonio M."/>
            <person name="Oren A."/>
            <person name="Chaudhuri R.R."/>
            <person name="La Ragione R."/>
            <person name="Hildebrand F."/>
            <person name="Pallen M.J."/>
        </authorList>
    </citation>
    <scope>NUCLEOTIDE SEQUENCE</scope>
    <source>
        <strain evidence="1">ChiSjej4B22-8349</strain>
    </source>
</reference>
<accession>A0A9D1N6B9</accession>
<name>A0A9D1N6B9_9FIRM</name>
<protein>
    <submittedName>
        <fullName evidence="1">ATPase</fullName>
    </submittedName>
</protein>
<proteinExistence type="predicted"/>
<organism evidence="1 2">
    <name type="scientific">Candidatus Allocopromorpha excrementipullorum</name>
    <dbReference type="NCBI Taxonomy" id="2840743"/>
    <lineage>
        <taxon>Bacteria</taxon>
        <taxon>Bacillati</taxon>
        <taxon>Bacillota</taxon>
        <taxon>Clostridia</taxon>
        <taxon>Eubacteriales</taxon>
        <taxon>Eubacteriaceae</taxon>
        <taxon>Eubacteriaceae incertae sedis</taxon>
        <taxon>Candidatus Allocopromorpha</taxon>
    </lineage>
</organism>
<dbReference type="Proteomes" id="UP000824130">
    <property type="component" value="Unassembled WGS sequence"/>
</dbReference>
<dbReference type="AlphaFoldDB" id="A0A9D1N6B9"/>
<dbReference type="EMBL" id="DVOB01000098">
    <property type="protein sequence ID" value="HIU95939.1"/>
    <property type="molecule type" value="Genomic_DNA"/>
</dbReference>
<gene>
    <name evidence="1" type="ORF">IAD25_04420</name>
</gene>
<comment type="caution">
    <text evidence="1">The sequence shown here is derived from an EMBL/GenBank/DDBJ whole genome shotgun (WGS) entry which is preliminary data.</text>
</comment>
<feature type="non-terminal residue" evidence="1">
    <location>
        <position position="40"/>
    </location>
</feature>
<sequence>MEGKVRNLYPGGNTPHGFYSYYNYILPQRKAEKIFCIKGG</sequence>